<dbReference type="InterPro" id="IPR002937">
    <property type="entry name" value="Amino_oxidase"/>
</dbReference>
<keyword evidence="8 11" id="KW-0350">Heme biosynthesis</keyword>
<reference evidence="14" key="1">
    <citation type="journal article" date="2020" name="Nat. Commun.">
        <title>Large-scale genome sequencing of mycorrhizal fungi provides insights into the early evolution of symbiotic traits.</title>
        <authorList>
            <person name="Miyauchi S."/>
            <person name="Kiss E."/>
            <person name="Kuo A."/>
            <person name="Drula E."/>
            <person name="Kohler A."/>
            <person name="Sanchez-Garcia M."/>
            <person name="Morin E."/>
            <person name="Andreopoulos B."/>
            <person name="Barry K.W."/>
            <person name="Bonito G."/>
            <person name="Buee M."/>
            <person name="Carver A."/>
            <person name="Chen C."/>
            <person name="Cichocki N."/>
            <person name="Clum A."/>
            <person name="Culley D."/>
            <person name="Crous P.W."/>
            <person name="Fauchery L."/>
            <person name="Girlanda M."/>
            <person name="Hayes R.D."/>
            <person name="Keri Z."/>
            <person name="LaButti K."/>
            <person name="Lipzen A."/>
            <person name="Lombard V."/>
            <person name="Magnuson J."/>
            <person name="Maillard F."/>
            <person name="Murat C."/>
            <person name="Nolan M."/>
            <person name="Ohm R.A."/>
            <person name="Pangilinan J."/>
            <person name="Pereira M.F."/>
            <person name="Perotto S."/>
            <person name="Peter M."/>
            <person name="Pfister S."/>
            <person name="Riley R."/>
            <person name="Sitrit Y."/>
            <person name="Stielow J.B."/>
            <person name="Szollosi G."/>
            <person name="Zifcakova L."/>
            <person name="Stursova M."/>
            <person name="Spatafora J.W."/>
            <person name="Tedersoo L."/>
            <person name="Vaario L.M."/>
            <person name="Yamada A."/>
            <person name="Yan M."/>
            <person name="Wang P."/>
            <person name="Xu J."/>
            <person name="Bruns T."/>
            <person name="Baldrian P."/>
            <person name="Vilgalys R."/>
            <person name="Dunand C."/>
            <person name="Henrissat B."/>
            <person name="Grigoriev I.V."/>
            <person name="Hibbett D."/>
            <person name="Nagy L.G."/>
            <person name="Martin F.M."/>
        </authorList>
    </citation>
    <scope>NUCLEOTIDE SEQUENCE</scope>
    <source>
        <strain evidence="14">UP504</strain>
    </source>
</reference>
<comment type="caution">
    <text evidence="14">The sequence shown here is derived from an EMBL/GenBank/DDBJ whole genome shotgun (WGS) entry which is preliminary data.</text>
</comment>
<dbReference type="OrthoDB" id="438553at2759"/>
<evidence type="ECO:0000256" key="11">
    <source>
        <dbReference type="RuleBase" id="RU367069"/>
    </source>
</evidence>
<keyword evidence="12" id="KW-0472">Membrane</keyword>
<dbReference type="Gene3D" id="3.50.50.60">
    <property type="entry name" value="FAD/NAD(P)-binding domain"/>
    <property type="match status" value="1"/>
</dbReference>
<evidence type="ECO:0000256" key="10">
    <source>
        <dbReference type="ARBA" id="ARBA00047554"/>
    </source>
</evidence>
<evidence type="ECO:0000259" key="13">
    <source>
        <dbReference type="Pfam" id="PF01593"/>
    </source>
</evidence>
<keyword evidence="9 11" id="KW-0627">Porphyrin biosynthesis</keyword>
<evidence type="ECO:0000313" key="15">
    <source>
        <dbReference type="Proteomes" id="UP000886523"/>
    </source>
</evidence>
<dbReference type="Proteomes" id="UP000886523">
    <property type="component" value="Unassembled WGS sequence"/>
</dbReference>
<dbReference type="InterPro" id="IPR004572">
    <property type="entry name" value="Protoporphyrinogen_oxidase"/>
</dbReference>
<keyword evidence="12" id="KW-1133">Transmembrane helix</keyword>
<gene>
    <name evidence="14" type="ORF">BS47DRAFT_1305007</name>
</gene>
<comment type="subcellular location">
    <subcellularLocation>
        <location evidence="11">Mitochondrion inner membrane</location>
    </subcellularLocation>
</comment>
<feature type="domain" description="Amine oxidase" evidence="13">
    <location>
        <begin position="13"/>
        <end position="387"/>
    </location>
</feature>
<organism evidence="14 15">
    <name type="scientific">Hydnum rufescens UP504</name>
    <dbReference type="NCBI Taxonomy" id="1448309"/>
    <lineage>
        <taxon>Eukaryota</taxon>
        <taxon>Fungi</taxon>
        <taxon>Dikarya</taxon>
        <taxon>Basidiomycota</taxon>
        <taxon>Agaricomycotina</taxon>
        <taxon>Agaricomycetes</taxon>
        <taxon>Cantharellales</taxon>
        <taxon>Hydnaceae</taxon>
        <taxon>Hydnum</taxon>
    </lineage>
</organism>
<dbReference type="SUPFAM" id="SSF54373">
    <property type="entry name" value="FAD-linked reductases, C-terminal domain"/>
    <property type="match status" value="1"/>
</dbReference>
<dbReference type="AlphaFoldDB" id="A0A9P6AJD3"/>
<evidence type="ECO:0000313" key="14">
    <source>
        <dbReference type="EMBL" id="KAF9506642.1"/>
    </source>
</evidence>
<evidence type="ECO:0000256" key="4">
    <source>
        <dbReference type="ARBA" id="ARBA00012867"/>
    </source>
</evidence>
<evidence type="ECO:0000256" key="3">
    <source>
        <dbReference type="ARBA" id="ARBA00010551"/>
    </source>
</evidence>
<name>A0A9P6AJD3_9AGAM</name>
<comment type="catalytic activity">
    <reaction evidence="10 11">
        <text>protoporphyrinogen IX + 3 O2 = protoporphyrin IX + 3 H2O2</text>
        <dbReference type="Rhea" id="RHEA:25576"/>
        <dbReference type="ChEBI" id="CHEBI:15379"/>
        <dbReference type="ChEBI" id="CHEBI:16240"/>
        <dbReference type="ChEBI" id="CHEBI:57306"/>
        <dbReference type="ChEBI" id="CHEBI:57307"/>
        <dbReference type="EC" id="1.3.3.4"/>
    </reaction>
</comment>
<dbReference type="GO" id="GO:0005743">
    <property type="term" value="C:mitochondrial inner membrane"/>
    <property type="evidence" value="ECO:0007669"/>
    <property type="project" value="UniProtKB-SubCell"/>
</dbReference>
<dbReference type="PANTHER" id="PTHR42923:SF3">
    <property type="entry name" value="PROTOPORPHYRINOGEN OXIDASE"/>
    <property type="match status" value="1"/>
</dbReference>
<dbReference type="NCBIfam" id="TIGR00562">
    <property type="entry name" value="proto_IX_ox"/>
    <property type="match status" value="1"/>
</dbReference>
<dbReference type="GO" id="GO:0004729">
    <property type="term" value="F:oxygen-dependent protoporphyrinogen oxidase activity"/>
    <property type="evidence" value="ECO:0007669"/>
    <property type="project" value="UniProtKB-UniRule"/>
</dbReference>
<evidence type="ECO:0000256" key="1">
    <source>
        <dbReference type="ARBA" id="ARBA00002600"/>
    </source>
</evidence>
<evidence type="ECO:0000256" key="6">
    <source>
        <dbReference type="ARBA" id="ARBA00022827"/>
    </source>
</evidence>
<evidence type="ECO:0000256" key="7">
    <source>
        <dbReference type="ARBA" id="ARBA00023002"/>
    </source>
</evidence>
<keyword evidence="15" id="KW-1185">Reference proteome</keyword>
<comment type="similarity">
    <text evidence="3 11">Belongs to the protoporphyrinogen/coproporphyrinogen oxidase family. Protoporphyrinogen oxidase subfamily.</text>
</comment>
<sequence>MPPHTVVVLGGGISGLSVAFYLARTLPLSSRVLLLERSERVGGYIRSPALAGDAAQLHPRVTLEAGPRTLRPNSTAVLELINVLGLESSLITVTKTDPAAKARYMYMPPLTLLPSSLASLLASPLNSSLRPLLPAIFREITARSNRPSEVHDESVHAFIARRFGENFARQFLSTIIHGVYAADSRRLSIRAAFPSMWEAEEVGNGSILWGFIKQAIRGESGPAADAPTYDLGSIESKMRGVSIFTFQGGMETLARSLYDWLLTRPNVEVRLGVDITSIEPVENGIKVNFLVETSTGSLPFLPERVISTIPLPILEPLIPTSHKLPHLTHNSASSVTVINFVFPPTPKPIHPTGFGYLIPRPIADYPKEAPEGTDMSYALLGTVFDDAIPTTPLESVSVEPSDSSSSLQPSRLTCMLGGPYPLPSPLPPLEDIVPPLLRTLASHLGIAPTDIPEPLHVAIHEQKDCIPTYDVGHVERMRELSVALGDGGAWRGRMDVIGTGVGGISVGDSVKAARETALKLSQK</sequence>
<keyword evidence="12" id="KW-0812">Transmembrane</keyword>
<dbReference type="GO" id="GO:0006782">
    <property type="term" value="P:protoporphyrinogen IX biosynthetic process"/>
    <property type="evidence" value="ECO:0007669"/>
    <property type="project" value="UniProtKB-UniRule"/>
</dbReference>
<evidence type="ECO:0000256" key="5">
    <source>
        <dbReference type="ARBA" id="ARBA00022630"/>
    </source>
</evidence>
<dbReference type="InterPro" id="IPR036188">
    <property type="entry name" value="FAD/NAD-bd_sf"/>
</dbReference>
<protein>
    <recommendedName>
        <fullName evidence="4 11">Protoporphyrinogen oxidase</fullName>
        <ecNumber evidence="4 11">1.3.3.4</ecNumber>
    </recommendedName>
</protein>
<evidence type="ECO:0000256" key="8">
    <source>
        <dbReference type="ARBA" id="ARBA00023133"/>
    </source>
</evidence>
<comment type="pathway">
    <text evidence="2 11">Porphyrin-containing compound metabolism; protoporphyrin-IX biosynthesis; protoporphyrin-IX from protoporphyrinogen-IX: step 1/1.</text>
</comment>
<dbReference type="EMBL" id="MU129104">
    <property type="protein sequence ID" value="KAF9506642.1"/>
    <property type="molecule type" value="Genomic_DNA"/>
</dbReference>
<evidence type="ECO:0000256" key="12">
    <source>
        <dbReference type="SAM" id="Phobius"/>
    </source>
</evidence>
<comment type="cofactor">
    <cofactor evidence="11">
        <name>FAD</name>
        <dbReference type="ChEBI" id="CHEBI:57692"/>
    </cofactor>
    <text evidence="11">Binds 1 FAD per subunit.</text>
</comment>
<dbReference type="PANTHER" id="PTHR42923">
    <property type="entry name" value="PROTOPORPHYRINOGEN OXIDASE"/>
    <property type="match status" value="1"/>
</dbReference>
<feature type="transmembrane region" description="Helical" evidence="12">
    <location>
        <begin position="6"/>
        <end position="23"/>
    </location>
</feature>
<comment type="function">
    <text evidence="1 11">Catalyzes the 6-electron oxidation of protoporphyrinogen-IX to form protoporphyrin-IX.</text>
</comment>
<keyword evidence="7 11" id="KW-0560">Oxidoreductase</keyword>
<proteinExistence type="inferred from homology"/>
<dbReference type="EC" id="1.3.3.4" evidence="4 11"/>
<evidence type="ECO:0000256" key="9">
    <source>
        <dbReference type="ARBA" id="ARBA00023244"/>
    </source>
</evidence>
<dbReference type="Pfam" id="PF01593">
    <property type="entry name" value="Amino_oxidase"/>
    <property type="match status" value="1"/>
</dbReference>
<accession>A0A9P6AJD3</accession>
<dbReference type="InterPro" id="IPR050464">
    <property type="entry name" value="Zeta_carotene_desat/Oxidored"/>
</dbReference>
<evidence type="ECO:0000256" key="2">
    <source>
        <dbReference type="ARBA" id="ARBA00005073"/>
    </source>
</evidence>
<keyword evidence="5 11" id="KW-0285">Flavoprotein</keyword>
<dbReference type="SUPFAM" id="SSF51905">
    <property type="entry name" value="FAD/NAD(P)-binding domain"/>
    <property type="match status" value="1"/>
</dbReference>
<keyword evidence="6 11" id="KW-0274">FAD</keyword>